<dbReference type="Pfam" id="PF18962">
    <property type="entry name" value="Por_Secre_tail"/>
    <property type="match status" value="1"/>
</dbReference>
<comment type="caution">
    <text evidence="3">The sequence shown here is derived from an EMBL/GenBank/DDBJ whole genome shotgun (WGS) entry which is preliminary data.</text>
</comment>
<keyword evidence="4" id="KW-1185">Reference proteome</keyword>
<evidence type="ECO:0000256" key="1">
    <source>
        <dbReference type="SAM" id="SignalP"/>
    </source>
</evidence>
<evidence type="ECO:0000313" key="3">
    <source>
        <dbReference type="EMBL" id="GAA4354289.1"/>
    </source>
</evidence>
<name>A0ABP8I9V6_9BACT</name>
<sequence length="1216" mass="123814">MNILCLVLLLSGFNLFVAQAQTPTSGLIFKAATAGTPGAAVLDPNGDGYVSASSAGFSTTDLGTASELPYRYLPQVISPREPMSDLRVGPNFKFTDFADYAFPNGGHSVGFYVDANNNFMFRFRLGGAAPNSKGYSIAIDTDGKFGFSGPDADPNAVVGNPGFEMEVLLASNFGVRLYNIDGTANPSDPGLVPGGGPDGSMVELPYNSYAQKAIAFTNNDGTLDVFYDFYIPLSVIQAEFGSRTYFGTSGTATPFSLSTPLRMVANTIIAPHSVTKYQNISDISGLDNVPNSDTGFINLIGGTTPTSGGSLPPGTTIPARTATPTVNCPVLRGATTVSGSSTESVGTVITVFVNGVAQSPTTTVQSGGTWSLTVAAMPSGALITATALATGKSLSATSTACQASIAGQSACSTPAPAAPICFTDKNIGGFAPTNSYVYLRFPNGTLVPARNGAGALAGSPQDPTSNVMFNPVQAIHPAPNGTTAPAGSSYYQFTSPGGNIGQCNSGQQNAFGGVYMVSVVVPGGTCESAGTQVCAGTTTTAPVPTVSTSPITTTTTSITGATVSGATVLLSVDGSPFSQVAAVGTSFTFSGASLPTLTLGRVLSFQASVSSGGSSSCMSAAVTRTVVNNRTVVPPIVNDPLYPGATTVTGTSVEAPGSVITVTIFTGLNATGTATTLSATATVLADGSWTLSVPALASNSSVRATVTPVDYSASAPSNVVNVAPRTSFVPTITNAYTEGNTSVTGTVPVNTPIGTVITVYIDGSPLTAADGVTPLTVTTTTTSSTTPISWTLSGLSSTPYPALYAGGILTATATAPSRTESIFSNQVPVGCVTFQNRTLSTSAICAGNTATITVANVEPGVIYTLQNATTGANLASSKLGIGTGTSSLSFTTNAVYTTAGSYPLRINAFSLGAIECSATAGTANLTVNPLPLTRTINALNPTITEYRAAYYGTNILVDASQFGVNYQLVQTNVTPNVNIGPAKPGTGTTVELPTGPISTTSNSTTFAVIGTNPTTGCTQVVGNRTVNYTGPLPVVLTAFDATLKNGAAVLTWNTASEKNNDHFRVERSLNGQEFVAVGQVAGQGTSNQPKAYTFTDPSIARLGSANVYYRLQQVDTDGQTSVSPVRSVALPGELAAAKVLLYPNPATSTVTLSLAQLPDGMCQVQIFGLAGKQVRTLALPAGQTHELDINGLPAGVYLVKVQSATGTQTQRLVKLR</sequence>
<dbReference type="RefSeq" id="WP_345235492.1">
    <property type="nucleotide sequence ID" value="NZ_BAABGZ010000016.1"/>
</dbReference>
<proteinExistence type="predicted"/>
<organism evidence="3 4">
    <name type="scientific">Hymenobacter saemangeumensis</name>
    <dbReference type="NCBI Taxonomy" id="1084522"/>
    <lineage>
        <taxon>Bacteria</taxon>
        <taxon>Pseudomonadati</taxon>
        <taxon>Bacteroidota</taxon>
        <taxon>Cytophagia</taxon>
        <taxon>Cytophagales</taxon>
        <taxon>Hymenobacteraceae</taxon>
        <taxon>Hymenobacter</taxon>
    </lineage>
</organism>
<reference evidence="4" key="1">
    <citation type="journal article" date="2019" name="Int. J. Syst. Evol. Microbiol.">
        <title>The Global Catalogue of Microorganisms (GCM) 10K type strain sequencing project: providing services to taxonomists for standard genome sequencing and annotation.</title>
        <authorList>
            <consortium name="The Broad Institute Genomics Platform"/>
            <consortium name="The Broad Institute Genome Sequencing Center for Infectious Disease"/>
            <person name="Wu L."/>
            <person name="Ma J."/>
        </authorList>
    </citation>
    <scope>NUCLEOTIDE SEQUENCE [LARGE SCALE GENOMIC DNA]</scope>
    <source>
        <strain evidence="4">JCM 17923</strain>
    </source>
</reference>
<accession>A0ABP8I9V6</accession>
<dbReference type="NCBIfam" id="TIGR04183">
    <property type="entry name" value="Por_Secre_tail"/>
    <property type="match status" value="1"/>
</dbReference>
<evidence type="ECO:0000313" key="4">
    <source>
        <dbReference type="Proteomes" id="UP001501153"/>
    </source>
</evidence>
<gene>
    <name evidence="3" type="ORF">GCM10023185_15920</name>
</gene>
<protein>
    <recommendedName>
        <fullName evidence="2">Secretion system C-terminal sorting domain-containing protein</fullName>
    </recommendedName>
</protein>
<evidence type="ECO:0000259" key="2">
    <source>
        <dbReference type="Pfam" id="PF18962"/>
    </source>
</evidence>
<feature type="domain" description="Secretion system C-terminal sorting" evidence="2">
    <location>
        <begin position="1141"/>
        <end position="1213"/>
    </location>
</feature>
<keyword evidence="1" id="KW-0732">Signal</keyword>
<dbReference type="Proteomes" id="UP001501153">
    <property type="component" value="Unassembled WGS sequence"/>
</dbReference>
<feature type="signal peptide" evidence="1">
    <location>
        <begin position="1"/>
        <end position="20"/>
    </location>
</feature>
<dbReference type="InterPro" id="IPR026444">
    <property type="entry name" value="Secre_tail"/>
</dbReference>
<feature type="chain" id="PRO_5045943008" description="Secretion system C-terminal sorting domain-containing protein" evidence="1">
    <location>
        <begin position="21"/>
        <end position="1216"/>
    </location>
</feature>
<dbReference type="EMBL" id="BAABGZ010000016">
    <property type="protein sequence ID" value="GAA4354289.1"/>
    <property type="molecule type" value="Genomic_DNA"/>
</dbReference>